<protein>
    <submittedName>
        <fullName evidence="17">Glutamate synthase large subunit</fullName>
        <ecNumber evidence="17">1.4.1.13</ecNumber>
    </submittedName>
</protein>
<keyword evidence="4" id="KW-0028">Amino-acid biosynthesis</keyword>
<dbReference type="SUPFAM" id="SSF69336">
    <property type="entry name" value="Alpha subunit of glutamate synthase, C-terminal domain"/>
    <property type="match status" value="1"/>
</dbReference>
<accession>A0ABU9IHT6</accession>
<dbReference type="Pfam" id="PF01645">
    <property type="entry name" value="Glu_synthase"/>
    <property type="match status" value="1"/>
</dbReference>
<dbReference type="InterPro" id="IPR050711">
    <property type="entry name" value="ET-N_metabolism_enzyme"/>
</dbReference>
<dbReference type="InterPro" id="IPR017932">
    <property type="entry name" value="GATase_2_dom"/>
</dbReference>
<dbReference type="InterPro" id="IPR029055">
    <property type="entry name" value="Ntn_hydrolases_N"/>
</dbReference>
<proteinExistence type="inferred from homology"/>
<dbReference type="Gene3D" id="3.20.20.70">
    <property type="entry name" value="Aldolase class I"/>
    <property type="match status" value="2"/>
</dbReference>
<keyword evidence="13" id="KW-0003">3Fe-4S</keyword>
<dbReference type="Gene3D" id="3.60.20.10">
    <property type="entry name" value="Glutamine Phosphoribosylpyrophosphate, subunit 1, domain 1"/>
    <property type="match status" value="1"/>
</dbReference>
<reference evidence="17 18" key="1">
    <citation type="submission" date="2024-04" db="EMBL/GenBank/DDBJ databases">
        <title>Aurantiacibacter sp. DGU6 16S ribosomal RNA gene Genome sequencing and assembly.</title>
        <authorList>
            <person name="Park S."/>
        </authorList>
    </citation>
    <scope>NUCLEOTIDE SEQUENCE [LARGE SCALE GENOMIC DNA]</scope>
    <source>
        <strain evidence="17 18">DGU6</strain>
    </source>
</reference>
<keyword evidence="9 17" id="KW-0560">Oxidoreductase</keyword>
<dbReference type="GO" id="GO:0004355">
    <property type="term" value="F:glutamate synthase (NADPH) activity"/>
    <property type="evidence" value="ECO:0007669"/>
    <property type="project" value="UniProtKB-EC"/>
</dbReference>
<dbReference type="CDD" id="cd00982">
    <property type="entry name" value="gltB_C"/>
    <property type="match status" value="1"/>
</dbReference>
<evidence type="ECO:0000256" key="15">
    <source>
        <dbReference type="SAM" id="MobiDB-lite"/>
    </source>
</evidence>
<evidence type="ECO:0000256" key="12">
    <source>
        <dbReference type="ARBA" id="ARBA00023164"/>
    </source>
</evidence>
<dbReference type="PANTHER" id="PTHR11938:SF133">
    <property type="entry name" value="GLUTAMATE SYNTHASE (NADH)"/>
    <property type="match status" value="1"/>
</dbReference>
<comment type="caution">
    <text evidence="17">The sequence shown here is derived from an EMBL/GenBank/DDBJ whole genome shotgun (WGS) entry which is preliminary data.</text>
</comment>
<evidence type="ECO:0000256" key="1">
    <source>
        <dbReference type="ARBA" id="ARBA00001917"/>
    </source>
</evidence>
<dbReference type="Proteomes" id="UP001497045">
    <property type="component" value="Unassembled WGS sequence"/>
</dbReference>
<gene>
    <name evidence="17" type="primary">gltB</name>
    <name evidence="17" type="ORF">AAEO60_15040</name>
</gene>
<dbReference type="EMBL" id="JBBYHV010000002">
    <property type="protein sequence ID" value="MEL1251990.1"/>
    <property type="molecule type" value="Genomic_DNA"/>
</dbReference>
<dbReference type="Gene3D" id="2.160.20.60">
    <property type="entry name" value="Glutamate synthase, alpha subunit, C-terminal domain"/>
    <property type="match status" value="1"/>
</dbReference>
<dbReference type="Pfam" id="PF01493">
    <property type="entry name" value="GXGXG"/>
    <property type="match status" value="1"/>
</dbReference>
<evidence type="ECO:0000313" key="17">
    <source>
        <dbReference type="EMBL" id="MEL1251990.1"/>
    </source>
</evidence>
<feature type="region of interest" description="Disordered" evidence="15">
    <location>
        <begin position="934"/>
        <end position="953"/>
    </location>
</feature>
<evidence type="ECO:0000256" key="14">
    <source>
        <dbReference type="ARBA" id="ARBA00029440"/>
    </source>
</evidence>
<keyword evidence="6" id="KW-0288">FMN</keyword>
<evidence type="ECO:0000256" key="13">
    <source>
        <dbReference type="ARBA" id="ARBA00023291"/>
    </source>
</evidence>
<evidence type="ECO:0000256" key="4">
    <source>
        <dbReference type="ARBA" id="ARBA00022605"/>
    </source>
</evidence>
<dbReference type="PANTHER" id="PTHR11938">
    <property type="entry name" value="FAD NADPH DEHYDROGENASE/OXIDOREDUCTASE"/>
    <property type="match status" value="1"/>
</dbReference>
<keyword evidence="11" id="KW-0411">Iron-sulfur</keyword>
<dbReference type="SUPFAM" id="SSF51395">
    <property type="entry name" value="FMN-linked oxidoreductases"/>
    <property type="match status" value="1"/>
</dbReference>
<comment type="cofactor">
    <cofactor evidence="2">
        <name>[3Fe-4S] cluster</name>
        <dbReference type="ChEBI" id="CHEBI:21137"/>
    </cofactor>
</comment>
<keyword evidence="12" id="KW-0314">Glutamate biosynthesis</keyword>
<evidence type="ECO:0000256" key="5">
    <source>
        <dbReference type="ARBA" id="ARBA00022630"/>
    </source>
</evidence>
<dbReference type="CDD" id="cd00713">
    <property type="entry name" value="GltS"/>
    <property type="match status" value="1"/>
</dbReference>
<feature type="domain" description="Glutamine amidotransferase type-2" evidence="16">
    <location>
        <begin position="31"/>
        <end position="434"/>
    </location>
</feature>
<dbReference type="Pfam" id="PF00310">
    <property type="entry name" value="GATase_2"/>
    <property type="match status" value="1"/>
</dbReference>
<comment type="similarity">
    <text evidence="3">Belongs to the glutamate synthase family.</text>
</comment>
<keyword evidence="10" id="KW-0408">Iron</keyword>
<keyword evidence="5" id="KW-0285">Flavoprotein</keyword>
<dbReference type="InterPro" id="IPR036485">
    <property type="entry name" value="Glu_synth_asu_C_sf"/>
</dbReference>
<dbReference type="InterPro" id="IPR013785">
    <property type="entry name" value="Aldolase_TIM"/>
</dbReference>
<keyword evidence="18" id="KW-1185">Reference proteome</keyword>
<dbReference type="InterPro" id="IPR006982">
    <property type="entry name" value="Glu_synth_centr_N"/>
</dbReference>
<dbReference type="NCBIfam" id="NF008730">
    <property type="entry name" value="PRK11750.1"/>
    <property type="match status" value="1"/>
</dbReference>
<keyword evidence="8" id="KW-0315">Glutamine amidotransferase</keyword>
<dbReference type="InterPro" id="IPR002932">
    <property type="entry name" value="Glu_synthdom"/>
</dbReference>
<dbReference type="Pfam" id="PF04898">
    <property type="entry name" value="Glu_syn_central"/>
    <property type="match status" value="1"/>
</dbReference>
<comment type="pathway">
    <text evidence="14">Amino-acid biosynthesis.</text>
</comment>
<evidence type="ECO:0000256" key="11">
    <source>
        <dbReference type="ARBA" id="ARBA00023014"/>
    </source>
</evidence>
<evidence type="ECO:0000313" key="18">
    <source>
        <dbReference type="Proteomes" id="UP001497045"/>
    </source>
</evidence>
<organism evidence="17 18">
    <name type="scientific">Aurantiacibacter gilvus</name>
    <dbReference type="NCBI Taxonomy" id="3139141"/>
    <lineage>
        <taxon>Bacteria</taxon>
        <taxon>Pseudomonadati</taxon>
        <taxon>Pseudomonadota</taxon>
        <taxon>Alphaproteobacteria</taxon>
        <taxon>Sphingomonadales</taxon>
        <taxon>Erythrobacteraceae</taxon>
        <taxon>Aurantiacibacter</taxon>
    </lineage>
</organism>
<keyword evidence="7" id="KW-0479">Metal-binding</keyword>
<evidence type="ECO:0000256" key="6">
    <source>
        <dbReference type="ARBA" id="ARBA00022643"/>
    </source>
</evidence>
<sequence>MTPPRNREPRVLTEYPLPRGLYDPVNEHDNCGMGFVAHIKGFKSHGIITQGLEILANLDHRGAVGADPLLGDGAGILIQIPDKLYRKWADSEGLTLPPPGDYAVAMCFMPQDAEARDFITGQFEKFIAKEGQRLIGWRDVPTTLDGLGKAVLESMPVIRQCFIAKGDNCADQDAFERKLIVIRKQTQNPLKDLAEKHDMPGLLKLYMPSFSSRTVVYKGLLLANQVGSFYDDLRDPDCESALGLVHQRFSTNTFPSWRLAQPFRLACHNGEINTVRGNVNWMNARRRTMESDLLGADLDKLWPIVPHGQSDTACLDNALELLLLGGYSLAHAMMMLIPEAWAGNELMDPARRAFYEYHAALMEPWDGPAAVAFTDGRQIAATLDRNGLRPARFCVTKDDLVCLASESGVLPFAEEDITRKWRLQPGKMLLIDLEQGRIIEDEELKAELANAEPYEEWLEKAQYKLRDLEAIETDAEAVQEDKVSLLDRQQAFGYTQEDISRFLEPMAVNADDPIGSMGTDTPIAVLSKRSRLLYDYFKQNFAQVTNPPIDPIREELVMSLLTMVGPRPNLLGREAGTHKRLEISQPILTNGGMEKIRSVESVLDGAFRTATIDICWDAATGADGLAMAIKEMCWAATEAVLQDKNILILSDRGQGPDRIPMPALLATAAVHHQLVRQGLRMQTGIVVETGEAREVHHFCVLAGYGAEAINPYLAFETLEDIRRKKAPELTTEQVEKNYIKAVGKGIRKVMSKMGISTYQSYCGAQIFDAVGLSSEFVDAYFTRTATTIEGIGLQQVAEETVRRHAAAYGDNPIYRNMLDVGGIYQYRLRGEEHAWTPANIAQLQHAVRAEHRDGNAQEQYNAFAKSVNEQAERLLTIRGLMELKQADEPLPLEEVESAEDIVKRFSTGAMSFGSISHEAHSTLAIAMNRIGGRSNTGEGGEEPERFVPLPNGDSMRSRIKQVASGRFGVTTEYLANSDDIQIKMAQGAKPGEGGQLPGHKVDKRIGAVRHATPGVGLISPPPHHDIYSIEDLAQLIHDLKNVQPKSRISVKLVSEVGVGTVAAGVSKARADHVTISGYEGGTGASPLTSLTHAGSPWEIGLAETQQTLLLNDLRSRIAVQVDGGLRTGRDVAIGALLGADEFGFATAPLIAAGCIMMRKCHLNTCPVGVATQNPELRKRFVGQPEHVINYFFFVAEELRQIMAEMGFRTVEEMIGRVDRIDMNRAIRHWKADGVDLSKLLHTVEVPAGKQLFHTEEQDHGLANALDNQLIADCQDAIANGTAVQLEYPIRNLNRTVGTMLSGRIAEAYGHQGLPVDTIRIRFTGTAGQSFAAWLAHGVTLDLVGDGNDYVGKGLSGGRVIVRQPSGVDRDPTGNIVVGNTCLYGAISGEAYFSGVAGERFAVRNSGAVAVVEGTGDHGCEYMTGGVVAVLGPTGRNFAAGMSGGIAYVYDPDGSFAQRCNMAQVDLLPIAANADDPEGTGLPQQRPSTVDDLGMGDPLYHDAARLKILLERHKLHTGSARAAELLDNWDNTLGHFLKVMPKDYARALKQLEAERDEAASVAAE</sequence>
<comment type="cofactor">
    <cofactor evidence="1">
        <name>FMN</name>
        <dbReference type="ChEBI" id="CHEBI:58210"/>
    </cofactor>
</comment>
<evidence type="ECO:0000259" key="16">
    <source>
        <dbReference type="PROSITE" id="PS51278"/>
    </source>
</evidence>
<dbReference type="InterPro" id="IPR002489">
    <property type="entry name" value="Glu_synth_asu_C"/>
</dbReference>
<evidence type="ECO:0000256" key="3">
    <source>
        <dbReference type="ARBA" id="ARBA00009716"/>
    </source>
</evidence>
<dbReference type="CDD" id="cd02808">
    <property type="entry name" value="GltS_FMN"/>
    <property type="match status" value="1"/>
</dbReference>
<evidence type="ECO:0000256" key="10">
    <source>
        <dbReference type="ARBA" id="ARBA00023004"/>
    </source>
</evidence>
<name>A0ABU9IHT6_9SPHN</name>
<evidence type="ECO:0000256" key="9">
    <source>
        <dbReference type="ARBA" id="ARBA00023002"/>
    </source>
</evidence>
<evidence type="ECO:0000256" key="8">
    <source>
        <dbReference type="ARBA" id="ARBA00022962"/>
    </source>
</evidence>
<evidence type="ECO:0000256" key="2">
    <source>
        <dbReference type="ARBA" id="ARBA00001927"/>
    </source>
</evidence>
<dbReference type="SUPFAM" id="SSF56235">
    <property type="entry name" value="N-terminal nucleophile aminohydrolases (Ntn hydrolases)"/>
    <property type="match status" value="1"/>
</dbReference>
<dbReference type="RefSeq" id="WP_341674529.1">
    <property type="nucleotide sequence ID" value="NZ_JBBYHV010000002.1"/>
</dbReference>
<dbReference type="EC" id="1.4.1.13" evidence="17"/>
<evidence type="ECO:0000256" key="7">
    <source>
        <dbReference type="ARBA" id="ARBA00022723"/>
    </source>
</evidence>
<dbReference type="PROSITE" id="PS51278">
    <property type="entry name" value="GATASE_TYPE_2"/>
    <property type="match status" value="1"/>
</dbReference>